<keyword evidence="4" id="KW-1185">Reference proteome</keyword>
<dbReference type="HOGENOM" id="CLU_028840_1_4_1"/>
<dbReference type="OrthoDB" id="5910554at2759"/>
<dbReference type="UCSC" id="T26H2.4">
    <property type="organism name" value="c. elegans"/>
</dbReference>
<evidence type="ECO:0000259" key="1">
    <source>
        <dbReference type="Pfam" id="PF00646"/>
    </source>
</evidence>
<dbReference type="STRING" id="6239.T26H2.4.1"/>
<proteinExistence type="predicted"/>
<dbReference type="PhylomeDB" id="O18137"/>
<dbReference type="Proteomes" id="UP000001940">
    <property type="component" value="Chromosome V"/>
</dbReference>
<dbReference type="RefSeq" id="NP_507739.1">
    <property type="nucleotide sequence ID" value="NM_075338.3"/>
</dbReference>
<dbReference type="PANTHER" id="PTHR22899:SF0">
    <property type="entry name" value="F-BOX ASSOCIATED DOMAIN-CONTAINING PROTEIN-RELATED"/>
    <property type="match status" value="1"/>
</dbReference>
<dbReference type="InParanoid" id="O18137"/>
<dbReference type="WormBase" id="T26H2.4">
    <property type="protein sequence ID" value="CE16490"/>
    <property type="gene ID" value="WBGene00012066"/>
    <property type="gene designation" value="fbxb-116"/>
</dbReference>
<protein>
    <submittedName>
        <fullName evidence="3">F-box associated domain-containing protein</fullName>
    </submittedName>
</protein>
<feature type="domain" description="Sdz-33 F-box" evidence="2">
    <location>
        <begin position="204"/>
        <end position="263"/>
    </location>
</feature>
<gene>
    <name evidence="3 5" type="primary">fbxb-116</name>
    <name evidence="3" type="ORF">CELE_T26H2.4</name>
    <name evidence="5" type="ORF">T26H2.4</name>
</gene>
<evidence type="ECO:0000259" key="2">
    <source>
        <dbReference type="Pfam" id="PF07735"/>
    </source>
</evidence>
<evidence type="ECO:0000313" key="5">
    <source>
        <dbReference type="WormBase" id="T26H2.4"/>
    </source>
</evidence>
<dbReference type="InterPro" id="IPR012885">
    <property type="entry name" value="F-box_Sdz-33"/>
</dbReference>
<dbReference type="PaxDb" id="6239-T26H2.4"/>
<dbReference type="Pfam" id="PF00646">
    <property type="entry name" value="F-box"/>
    <property type="match status" value="1"/>
</dbReference>
<dbReference type="FunCoup" id="O18137">
    <property type="interactions" value="105"/>
</dbReference>
<sequence length="330" mass="37492">MSVPYFHLLRLSARSIGRALRCMDVIQLISLSFCSKTCKSAVTATNLECTSIIVTVMRTMLKINLHFRVVTCELVLNYENLDELPHSVKIWENPGNPLIGYIMEAEDFSTIAFANTSLSFTSKNYMLHIMDIMNKSTIDVDDAGDDVPLIVLQDLFKNICITRLICISEISPNNMQKYASVHARDCMIPMSTDLEIHSSAYPTFCSSFDSLDIRTPLHSPNDLLNFNSSTVTITDSRLTEKDCNLFLKHWLLGISSQNLKLLTVCFLIDDKNALLDGIFYTQQPEPRAMGFESRRFDYRTIRGSFDVQNVDGVEATLYLYDFSFDFVVLE</sequence>
<dbReference type="InterPro" id="IPR001810">
    <property type="entry name" value="F-box_dom"/>
</dbReference>
<dbReference type="Bgee" id="WBGene00012066">
    <property type="expression patterns" value="Expressed in embryo and 1 other cell type or tissue"/>
</dbReference>
<name>O18137_CAEEL</name>
<dbReference type="AGR" id="WB:WBGene00012066"/>
<dbReference type="AlphaFoldDB" id="O18137"/>
<evidence type="ECO:0000313" key="4">
    <source>
        <dbReference type="Proteomes" id="UP000001940"/>
    </source>
</evidence>
<organism evidence="3 4">
    <name type="scientific">Caenorhabditis elegans</name>
    <dbReference type="NCBI Taxonomy" id="6239"/>
    <lineage>
        <taxon>Eukaryota</taxon>
        <taxon>Metazoa</taxon>
        <taxon>Ecdysozoa</taxon>
        <taxon>Nematoda</taxon>
        <taxon>Chromadorea</taxon>
        <taxon>Rhabditida</taxon>
        <taxon>Rhabditina</taxon>
        <taxon>Rhabditomorpha</taxon>
        <taxon>Rhabditoidea</taxon>
        <taxon>Rhabditidae</taxon>
        <taxon>Peloderinae</taxon>
        <taxon>Caenorhabditis</taxon>
    </lineage>
</organism>
<dbReference type="CTD" id="188949"/>
<accession>O18137</accession>
<dbReference type="KEGG" id="cel:CELE_T26H2.4"/>
<dbReference type="GeneID" id="188949"/>
<dbReference type="PANTHER" id="PTHR22899">
    <property type="entry name" value="CYCLIN-RELATED F-BOX FAMILY"/>
    <property type="match status" value="1"/>
</dbReference>
<dbReference type="PIR" id="T25323">
    <property type="entry name" value="T25323"/>
</dbReference>
<dbReference type="EMBL" id="BX284605">
    <property type="protein sequence ID" value="CAB04846.1"/>
    <property type="molecule type" value="Genomic_DNA"/>
</dbReference>
<reference evidence="3 4" key="1">
    <citation type="journal article" date="1998" name="Science">
        <title>Genome sequence of the nematode C. elegans: a platform for investigating biology.</title>
        <authorList>
            <consortium name="The C. elegans sequencing consortium"/>
            <person name="Sulson J.E."/>
            <person name="Waterston R."/>
        </authorList>
    </citation>
    <scope>NUCLEOTIDE SEQUENCE [LARGE SCALE GENOMIC DNA]</scope>
    <source>
        <strain evidence="3 4">Bristol N2</strain>
    </source>
</reference>
<dbReference type="Pfam" id="PF07735">
    <property type="entry name" value="FBA_2"/>
    <property type="match status" value="1"/>
</dbReference>
<feature type="domain" description="F-box" evidence="1">
    <location>
        <begin position="9"/>
        <end position="46"/>
    </location>
</feature>
<evidence type="ECO:0000313" key="3">
    <source>
        <dbReference type="EMBL" id="CAB04846.1"/>
    </source>
</evidence>
<dbReference type="InterPro" id="IPR053222">
    <property type="entry name" value="Zygotic_Embryogenesis-Asso"/>
</dbReference>